<dbReference type="InterPro" id="IPR027417">
    <property type="entry name" value="P-loop_NTPase"/>
</dbReference>
<feature type="region of interest" description="Disordered" evidence="5">
    <location>
        <begin position="1"/>
        <end position="21"/>
    </location>
</feature>
<evidence type="ECO:0000256" key="5">
    <source>
        <dbReference type="SAM" id="MobiDB-lite"/>
    </source>
</evidence>
<keyword evidence="3 4" id="KW-0175">Coiled coil</keyword>
<feature type="coiled-coil region" evidence="4">
    <location>
        <begin position="701"/>
        <end position="728"/>
    </location>
</feature>
<evidence type="ECO:0000259" key="6">
    <source>
        <dbReference type="Pfam" id="PF02463"/>
    </source>
</evidence>
<feature type="coiled-coil region" evidence="4">
    <location>
        <begin position="406"/>
        <end position="454"/>
    </location>
</feature>
<gene>
    <name evidence="7" type="ORF">RMAR00112_LOCUS19272</name>
    <name evidence="8" type="ORF">RMAR00112_LOCUS19273</name>
</gene>
<organism evidence="8">
    <name type="scientific">Rhodosorus marinus</name>
    <dbReference type="NCBI Taxonomy" id="101924"/>
    <lineage>
        <taxon>Eukaryota</taxon>
        <taxon>Rhodophyta</taxon>
        <taxon>Stylonematophyceae</taxon>
        <taxon>Stylonematales</taxon>
        <taxon>Stylonemataceae</taxon>
        <taxon>Rhodosorus</taxon>
    </lineage>
</organism>
<feature type="coiled-coil region" evidence="4">
    <location>
        <begin position="200"/>
        <end position="248"/>
    </location>
</feature>
<dbReference type="GO" id="GO:0005634">
    <property type="term" value="C:nucleus"/>
    <property type="evidence" value="ECO:0007669"/>
    <property type="project" value="TreeGrafter"/>
</dbReference>
<evidence type="ECO:0000256" key="3">
    <source>
        <dbReference type="ARBA" id="ARBA00023054"/>
    </source>
</evidence>
<feature type="compositionally biased region" description="Low complexity" evidence="5">
    <location>
        <begin position="8"/>
        <end position="21"/>
    </location>
</feature>
<reference evidence="8" key="1">
    <citation type="submission" date="2021-01" db="EMBL/GenBank/DDBJ databases">
        <authorList>
            <person name="Corre E."/>
            <person name="Pelletier E."/>
            <person name="Niang G."/>
            <person name="Scheremetjew M."/>
            <person name="Finn R."/>
            <person name="Kale V."/>
            <person name="Holt S."/>
            <person name="Cochrane G."/>
            <person name="Meng A."/>
            <person name="Brown T."/>
            <person name="Cohen L."/>
        </authorList>
    </citation>
    <scope>NUCLEOTIDE SEQUENCE</scope>
    <source>
        <strain evidence="8">CCMP 769</strain>
    </source>
</reference>
<feature type="domain" description="RecF/RecN/SMC N-terminal" evidence="6">
    <location>
        <begin position="43"/>
        <end position="1028"/>
    </location>
</feature>
<dbReference type="PANTHER" id="PTHR45916:SF1">
    <property type="entry name" value="STRUCTURAL MAINTENANCE OF CHROMOSOMES PROTEIN 5"/>
    <property type="match status" value="1"/>
</dbReference>
<dbReference type="EMBL" id="HBHW01024907">
    <property type="protein sequence ID" value="CAE0051272.1"/>
    <property type="molecule type" value="Transcribed_RNA"/>
</dbReference>
<dbReference type="GO" id="GO:0030915">
    <property type="term" value="C:Smc5-Smc6 complex"/>
    <property type="evidence" value="ECO:0007669"/>
    <property type="project" value="TreeGrafter"/>
</dbReference>
<feature type="coiled-coil region" evidence="4">
    <location>
        <begin position="274"/>
        <end position="322"/>
    </location>
</feature>
<dbReference type="PANTHER" id="PTHR45916">
    <property type="entry name" value="STRUCTURAL MAINTENANCE OF CHROMOSOMES PROTEIN 5"/>
    <property type="match status" value="1"/>
</dbReference>
<evidence type="ECO:0000313" key="8">
    <source>
        <dbReference type="EMBL" id="CAE0051273.1"/>
    </source>
</evidence>
<proteinExistence type="inferred from homology"/>
<comment type="similarity">
    <text evidence="1">Belongs to the SMC family. SMC5 subfamily.</text>
</comment>
<dbReference type="Gene3D" id="3.40.50.300">
    <property type="entry name" value="P-loop containing nucleotide triphosphate hydrolases"/>
    <property type="match status" value="2"/>
</dbReference>
<name>A0A7S2ZX30_9RHOD</name>
<dbReference type="Pfam" id="PF02463">
    <property type="entry name" value="SMC_N"/>
    <property type="match status" value="1"/>
</dbReference>
<dbReference type="InterPro" id="IPR003395">
    <property type="entry name" value="RecF/RecN/SMC_N"/>
</dbReference>
<dbReference type="AlphaFoldDB" id="A0A7S2ZX30"/>
<evidence type="ECO:0000256" key="2">
    <source>
        <dbReference type="ARBA" id="ARBA00018687"/>
    </source>
</evidence>
<evidence type="ECO:0000313" key="7">
    <source>
        <dbReference type="EMBL" id="CAE0051272.1"/>
    </source>
</evidence>
<accession>A0A7S2ZX30</accession>
<protein>
    <recommendedName>
        <fullName evidence="2">Structural maintenance of chromosomes protein 5</fullName>
    </recommendedName>
</protein>
<dbReference type="SUPFAM" id="SSF52540">
    <property type="entry name" value="P-loop containing nucleoside triphosphate hydrolases"/>
    <property type="match status" value="1"/>
</dbReference>
<dbReference type="EMBL" id="HBHW01024908">
    <property type="protein sequence ID" value="CAE0051273.1"/>
    <property type="molecule type" value="Transcribed_RNA"/>
</dbReference>
<dbReference type="GO" id="GO:0003697">
    <property type="term" value="F:single-stranded DNA binding"/>
    <property type="evidence" value="ECO:0007669"/>
    <property type="project" value="TreeGrafter"/>
</dbReference>
<evidence type="ECO:0000256" key="4">
    <source>
        <dbReference type="SAM" id="Coils"/>
    </source>
</evidence>
<dbReference type="GO" id="GO:0000724">
    <property type="term" value="P:double-strand break repair via homologous recombination"/>
    <property type="evidence" value="ECO:0007669"/>
    <property type="project" value="TreeGrafter"/>
</dbReference>
<evidence type="ECO:0000256" key="1">
    <source>
        <dbReference type="ARBA" id="ARBA00010171"/>
    </source>
</evidence>
<feature type="coiled-coil region" evidence="4">
    <location>
        <begin position="649"/>
        <end position="676"/>
    </location>
</feature>
<sequence length="1069" mass="121448">MKRKREGPAGSDDSADDASGSDGSGYLAGSQLVELGAFKRGNIVQLSMKNFLTFVDSTLHPGPDLNLVIGPNGSGKSSVVGAVLIGLNGSLKLLGRSNKLESFIRHGKEKASVEVSIHDAEHRRGARTVKRVFDRAPSSQWFIDGKKASAGDVDKLRFTYNIQLENLCMFLPQDRVSEFAQQTPHGLLINTITSIGGSEMAKTLEDLKDEYRLLEEHERKGKSDAETLESLRRKNKDLESDVQLFHERHAILEKIKTYEQYKPWLKYSLARDKAVETKAELDAVKGELKENDEELKQAMAPTKQLETQVKDHEAKFILLEQTVKKNSSELRVLARKIEGSETDYHDAEGDIKLEKKKAETRANKKAQVEANLRNLVEEKTVAEPIEGFNEQIHELIGQRQTITDRIREISQRKHDLQIQITEADRRQKRLRSVLESQANAKQKLLQKLTEFRRDGNNAPIKSYEFVQANKDRFRGSVFGPVATELKVGNEFHAKVLETSVPPWAMAAFVVETEEDRDLLLRELKERQGLRVDILSIPKRSDISFNNPKPIDELKDFGLDSYADTVFEAPVSVKRAILAQFPLHSMLLGNQQAAMKVDEISEQGVKLFFTPESSYSVKRSKYGNRNRSTLINPLKPAKFFAESQEDRGEMERLRRDIDDAVHQREAAVAQMKELSAESARCAREGGSVGESIEALKRKRRAVQKLDDSIKACKDSIAQYEDEERNYNSRTAESQSRKLVEMRSSFKDEIRKFLTKHEEQLSKLKEFDSRLATYNTALQEKRIKTRGLRSLERSVDQLRKVVQDLTTAYRDSVKEMRACKTRAEREANIDTETRQTFATLPQDLEELEDLIENETARAEAFVANDMVIRDYEKRKTRIAELERRIGNDQAVSERKKVELDQRKDEFIVKVKSFVDDISVKFAELYKLIDCSGAVMLKDEGGVRDLEVDIRVSYRDKDDLTSLKASVQSGGEQMMATMMYIFALQRLTPNAAFRIVDEMNQGVDQRNERALMGMMIDHATTGESQQTFIITPKLLEGLPLGPKVIPHVLLNGDVQGEDVYWNPDGFAPTQVR</sequence>